<evidence type="ECO:0000313" key="5">
    <source>
        <dbReference type="Proteomes" id="UP000776276"/>
    </source>
</evidence>
<keyword evidence="2" id="KW-0175">Coiled coil</keyword>
<dbReference type="PROSITE" id="PS50887">
    <property type="entry name" value="GGDEF"/>
    <property type="match status" value="1"/>
</dbReference>
<reference evidence="4 5" key="1">
    <citation type="submission" date="2021-06" db="EMBL/GenBank/DDBJ databases">
        <title>Sphingomonas sp. XMGL2, whole genome shotgun sequencing project.</title>
        <authorList>
            <person name="Zhao G."/>
            <person name="Shen L."/>
        </authorList>
    </citation>
    <scope>NUCLEOTIDE SEQUENCE [LARGE SCALE GENOMIC DNA]</scope>
    <source>
        <strain evidence="4 5">XMGL2</strain>
    </source>
</reference>
<name>A0ABS6BLS9_9SPHN</name>
<accession>A0ABS6BLS9</accession>
<dbReference type="CDD" id="cd01949">
    <property type="entry name" value="GGDEF"/>
    <property type="match status" value="1"/>
</dbReference>
<dbReference type="Pfam" id="PF00990">
    <property type="entry name" value="GGDEF"/>
    <property type="match status" value="1"/>
</dbReference>
<feature type="domain" description="GGDEF" evidence="3">
    <location>
        <begin position="200"/>
        <end position="335"/>
    </location>
</feature>
<evidence type="ECO:0000256" key="1">
    <source>
        <dbReference type="ARBA" id="ARBA00012528"/>
    </source>
</evidence>
<evidence type="ECO:0000259" key="3">
    <source>
        <dbReference type="PROSITE" id="PS50887"/>
    </source>
</evidence>
<organism evidence="4 5">
    <name type="scientific">Sphingomonas quercus</name>
    <dbReference type="NCBI Taxonomy" id="2842451"/>
    <lineage>
        <taxon>Bacteria</taxon>
        <taxon>Pseudomonadati</taxon>
        <taxon>Pseudomonadota</taxon>
        <taxon>Alphaproteobacteria</taxon>
        <taxon>Sphingomonadales</taxon>
        <taxon>Sphingomonadaceae</taxon>
        <taxon>Sphingomonas</taxon>
    </lineage>
</organism>
<dbReference type="InterPro" id="IPR000160">
    <property type="entry name" value="GGDEF_dom"/>
</dbReference>
<sequence>MSHIGDVMERIASLMSAGEIPPTPANYEFWYRYVTGADPELVEAIDAIMRTAGRVSPRAMDNVRRELYGGGGRGTLNRLLDDARRQLEALENFVGRTEASTRDYRVALDDGQQVLASSVTLEKQRAMLAEMVRATNAMMQKTKRLEKDLANSSHQIDRLKADLEIARSESRTDPLTGLANRKACIDYLDAQILRARVEMRCLAAVFLDIDHFKHFNDSFGHRMGDEVLRLVAQSLERFCHGVGFPARWGGEEFIVVVPGRSIAEVAELAERFRAFIASRTVRAKQSHRDVGRITVSLGVAQLNLDETAQDLVDRADAMLYEAKTGGRNRVAVAWPAGQEQAAA</sequence>
<dbReference type="PANTHER" id="PTHR45138">
    <property type="entry name" value="REGULATORY COMPONENTS OF SENSORY TRANSDUCTION SYSTEM"/>
    <property type="match status" value="1"/>
</dbReference>
<gene>
    <name evidence="4" type="ORF">KOF26_15525</name>
</gene>
<dbReference type="EC" id="2.7.7.65" evidence="1"/>
<proteinExistence type="predicted"/>
<protein>
    <recommendedName>
        <fullName evidence="1">diguanylate cyclase</fullName>
        <ecNumber evidence="1">2.7.7.65</ecNumber>
    </recommendedName>
</protein>
<dbReference type="SMART" id="SM00267">
    <property type="entry name" value="GGDEF"/>
    <property type="match status" value="1"/>
</dbReference>
<dbReference type="RefSeq" id="WP_216327128.1">
    <property type="nucleotide sequence ID" value="NZ_JAHKRT010000009.1"/>
</dbReference>
<dbReference type="Proteomes" id="UP000776276">
    <property type="component" value="Unassembled WGS sequence"/>
</dbReference>
<comment type="caution">
    <text evidence="4">The sequence shown here is derived from an EMBL/GenBank/DDBJ whole genome shotgun (WGS) entry which is preliminary data.</text>
</comment>
<dbReference type="EMBL" id="JAHKRT010000009">
    <property type="protein sequence ID" value="MBU3079268.1"/>
    <property type="molecule type" value="Genomic_DNA"/>
</dbReference>
<feature type="coiled-coil region" evidence="2">
    <location>
        <begin position="73"/>
        <end position="100"/>
    </location>
</feature>
<dbReference type="InterPro" id="IPR050469">
    <property type="entry name" value="Diguanylate_Cyclase"/>
</dbReference>
<evidence type="ECO:0000313" key="4">
    <source>
        <dbReference type="EMBL" id="MBU3079268.1"/>
    </source>
</evidence>
<dbReference type="NCBIfam" id="TIGR00254">
    <property type="entry name" value="GGDEF"/>
    <property type="match status" value="1"/>
</dbReference>
<dbReference type="PANTHER" id="PTHR45138:SF2">
    <property type="entry name" value="DIGUANYLATE CYCLASE VDCA"/>
    <property type="match status" value="1"/>
</dbReference>
<keyword evidence="5" id="KW-1185">Reference proteome</keyword>
<evidence type="ECO:0000256" key="2">
    <source>
        <dbReference type="SAM" id="Coils"/>
    </source>
</evidence>
<feature type="coiled-coil region" evidence="2">
    <location>
        <begin position="142"/>
        <end position="169"/>
    </location>
</feature>